<evidence type="ECO:0000256" key="2">
    <source>
        <dbReference type="ARBA" id="ARBA00022692"/>
    </source>
</evidence>
<evidence type="ECO:0000256" key="4">
    <source>
        <dbReference type="ARBA" id="ARBA00023136"/>
    </source>
</evidence>
<protein>
    <submittedName>
        <fullName evidence="10">G_PROTEIN_RECEP_F1_2 domain-containing protein</fullName>
    </submittedName>
</protein>
<dbReference type="Proteomes" id="UP000267096">
    <property type="component" value="Unassembled WGS sequence"/>
</dbReference>
<comment type="subcellular location">
    <subcellularLocation>
        <location evidence="1">Membrane</location>
    </subcellularLocation>
</comment>
<feature type="transmembrane region" description="Helical" evidence="6">
    <location>
        <begin position="331"/>
        <end position="355"/>
    </location>
</feature>
<evidence type="ECO:0000313" key="10">
    <source>
        <dbReference type="WBParaSite" id="ASIM_0001267701-mRNA-1"/>
    </source>
</evidence>
<dbReference type="PANTHER" id="PTHR46641">
    <property type="entry name" value="FMRFAMIDE RECEPTOR-RELATED"/>
    <property type="match status" value="1"/>
</dbReference>
<dbReference type="WBParaSite" id="ASIM_0001267701-mRNA-1">
    <property type="protein sequence ID" value="ASIM_0001267701-mRNA-1"/>
    <property type="gene ID" value="ASIM_0001267701"/>
</dbReference>
<dbReference type="OrthoDB" id="10011262at2759"/>
<reference evidence="8 9" key="2">
    <citation type="submission" date="2018-11" db="EMBL/GenBank/DDBJ databases">
        <authorList>
            <consortium name="Pathogen Informatics"/>
        </authorList>
    </citation>
    <scope>NUCLEOTIDE SEQUENCE [LARGE SCALE GENOMIC DNA]</scope>
</reference>
<dbReference type="InterPro" id="IPR000276">
    <property type="entry name" value="GPCR_Rhodpsn"/>
</dbReference>
<keyword evidence="5" id="KW-0297">G-protein coupled receptor</keyword>
<evidence type="ECO:0000313" key="9">
    <source>
        <dbReference type="Proteomes" id="UP000267096"/>
    </source>
</evidence>
<dbReference type="PROSITE" id="PS50262">
    <property type="entry name" value="G_PROTEIN_RECEP_F1_2"/>
    <property type="match status" value="1"/>
</dbReference>
<proteinExistence type="inferred from homology"/>
<organism evidence="10">
    <name type="scientific">Anisakis simplex</name>
    <name type="common">Herring worm</name>
    <dbReference type="NCBI Taxonomy" id="6269"/>
    <lineage>
        <taxon>Eukaryota</taxon>
        <taxon>Metazoa</taxon>
        <taxon>Ecdysozoa</taxon>
        <taxon>Nematoda</taxon>
        <taxon>Chromadorea</taxon>
        <taxon>Rhabditida</taxon>
        <taxon>Spirurina</taxon>
        <taxon>Ascaridomorpha</taxon>
        <taxon>Ascaridoidea</taxon>
        <taxon>Anisakidae</taxon>
        <taxon>Anisakis</taxon>
        <taxon>Anisakis simplex complex</taxon>
    </lineage>
</organism>
<sequence>MTQLMTRYATYIFQISVTSVDATNKSLVSLFEIFTNRVLQQIQQMISYLLNGYLTAICVVMGVILNILCIFVFLRYRRGSTPVIQYYLVTLTIWQTALLCNAFLLYSLPTLIYGRVVATGYYVYLYPFVYALANTTHTGSVWVVLTLTVDRYLALCRPLTHRAIGKRSRVKRLMIAVSILAVIFSAPRFFEVHVIEHCVIDPQNATDVLCMPAISRTKLPENHTYWSVYHIILAMLFVTLVPCVLLFWLTLTISMALRRAIMKRKTLCAPNADLDGRNKNNVPSRKEHKSNIMLVLVIAKFLFSDILPTVADVLEHIVGDYVFMTSSLATLFVDFSNFLLVLNCSTNFWVFIIWGKRFRRSCRQMLISTECGRILFKGAQLGHGQEVITTCNPQSSYTTMMNTCAKWTELYRKGSSGNTGNLFRRSVAESAITIIPCEHNRLTPACRYGTSGQWDEYDRARMLALLAKQDHRNFT</sequence>
<keyword evidence="5" id="KW-0807">Transducer</keyword>
<feature type="transmembrane region" description="Helical" evidence="6">
    <location>
        <begin position="170"/>
        <end position="190"/>
    </location>
</feature>
<comment type="similarity">
    <text evidence="5">Belongs to the G-protein coupled receptor 1 family.</text>
</comment>
<evidence type="ECO:0000256" key="6">
    <source>
        <dbReference type="SAM" id="Phobius"/>
    </source>
</evidence>
<name>A0A0M3JWK7_ANISI</name>
<keyword evidence="4 6" id="KW-0472">Membrane</keyword>
<keyword evidence="5" id="KW-0675">Receptor</keyword>
<dbReference type="AlphaFoldDB" id="A0A0M3JWK7"/>
<reference evidence="10" key="1">
    <citation type="submission" date="2016-04" db="UniProtKB">
        <authorList>
            <consortium name="WormBaseParasite"/>
        </authorList>
    </citation>
    <scope>IDENTIFICATION</scope>
</reference>
<keyword evidence="9" id="KW-1185">Reference proteome</keyword>
<evidence type="ECO:0000256" key="5">
    <source>
        <dbReference type="RuleBase" id="RU000688"/>
    </source>
</evidence>
<dbReference type="InterPro" id="IPR017452">
    <property type="entry name" value="GPCR_Rhodpsn_7TM"/>
</dbReference>
<keyword evidence="2 5" id="KW-0812">Transmembrane</keyword>
<feature type="transmembrane region" description="Helical" evidence="6">
    <location>
        <begin position="292"/>
        <end position="311"/>
    </location>
</feature>
<evidence type="ECO:0000313" key="8">
    <source>
        <dbReference type="EMBL" id="VDK46672.1"/>
    </source>
</evidence>
<dbReference type="Pfam" id="PF00001">
    <property type="entry name" value="7tm_1"/>
    <property type="match status" value="1"/>
</dbReference>
<dbReference type="PROSITE" id="PS00237">
    <property type="entry name" value="G_PROTEIN_RECEP_F1_1"/>
    <property type="match status" value="1"/>
</dbReference>
<dbReference type="PRINTS" id="PR00237">
    <property type="entry name" value="GPCRRHODOPSN"/>
</dbReference>
<feature type="transmembrane region" description="Helical" evidence="6">
    <location>
        <begin position="128"/>
        <end position="149"/>
    </location>
</feature>
<feature type="transmembrane region" description="Helical" evidence="6">
    <location>
        <begin position="86"/>
        <end position="108"/>
    </location>
</feature>
<keyword evidence="3 6" id="KW-1133">Transmembrane helix</keyword>
<dbReference type="PANTHER" id="PTHR46641:SF14">
    <property type="entry name" value="G-PROTEIN COUPLED RECEPTORS FAMILY 1 PROFILE DOMAIN-CONTAINING PROTEIN"/>
    <property type="match status" value="1"/>
</dbReference>
<gene>
    <name evidence="8" type="ORF">ASIM_LOCUS12143</name>
</gene>
<dbReference type="EMBL" id="UYRR01031144">
    <property type="protein sequence ID" value="VDK46672.1"/>
    <property type="molecule type" value="Genomic_DNA"/>
</dbReference>
<dbReference type="Gene3D" id="1.20.1070.10">
    <property type="entry name" value="Rhodopsin 7-helix transmembrane proteins"/>
    <property type="match status" value="1"/>
</dbReference>
<dbReference type="InterPro" id="IPR052954">
    <property type="entry name" value="GPCR-Ligand_Int"/>
</dbReference>
<accession>A0A0M3JWK7</accession>
<feature type="domain" description="G-protein coupled receptors family 1 profile" evidence="7">
    <location>
        <begin position="65"/>
        <end position="351"/>
    </location>
</feature>
<feature type="transmembrane region" description="Helical" evidence="6">
    <location>
        <begin position="53"/>
        <end position="74"/>
    </location>
</feature>
<evidence type="ECO:0000256" key="3">
    <source>
        <dbReference type="ARBA" id="ARBA00022989"/>
    </source>
</evidence>
<dbReference type="SUPFAM" id="SSF81321">
    <property type="entry name" value="Family A G protein-coupled receptor-like"/>
    <property type="match status" value="1"/>
</dbReference>
<dbReference type="GO" id="GO:0016020">
    <property type="term" value="C:membrane"/>
    <property type="evidence" value="ECO:0007669"/>
    <property type="project" value="UniProtKB-SubCell"/>
</dbReference>
<feature type="transmembrane region" description="Helical" evidence="6">
    <location>
        <begin position="228"/>
        <end position="257"/>
    </location>
</feature>
<evidence type="ECO:0000256" key="1">
    <source>
        <dbReference type="ARBA" id="ARBA00004370"/>
    </source>
</evidence>
<dbReference type="CDD" id="cd14978">
    <property type="entry name" value="7tmA_FMRFamide_R-like"/>
    <property type="match status" value="1"/>
</dbReference>
<evidence type="ECO:0000259" key="7">
    <source>
        <dbReference type="PROSITE" id="PS50262"/>
    </source>
</evidence>
<dbReference type="GO" id="GO:0004930">
    <property type="term" value="F:G protein-coupled receptor activity"/>
    <property type="evidence" value="ECO:0007669"/>
    <property type="project" value="UniProtKB-KW"/>
</dbReference>